<evidence type="ECO:0000259" key="2">
    <source>
        <dbReference type="Pfam" id="PF25917"/>
    </source>
</evidence>
<dbReference type="EMBL" id="KB300518">
    <property type="protein sequence ID" value="ELU06568.1"/>
    <property type="molecule type" value="Genomic_DNA"/>
</dbReference>
<dbReference type="Pfam" id="PF25917">
    <property type="entry name" value="BSH_RND"/>
    <property type="match status" value="1"/>
</dbReference>
<dbReference type="InterPro" id="IPR058625">
    <property type="entry name" value="MdtA-like_BSH"/>
</dbReference>
<dbReference type="GO" id="GO:0046677">
    <property type="term" value="P:response to antibiotic"/>
    <property type="evidence" value="ECO:0007669"/>
    <property type="project" value="TreeGrafter"/>
</dbReference>
<dbReference type="GO" id="GO:0022857">
    <property type="term" value="F:transmembrane transporter activity"/>
    <property type="evidence" value="ECO:0007669"/>
    <property type="project" value="InterPro"/>
</dbReference>
<dbReference type="STRING" id="283909.R7UKH9"/>
<dbReference type="GO" id="GO:0005886">
    <property type="term" value="C:plasma membrane"/>
    <property type="evidence" value="ECO:0007669"/>
    <property type="project" value="TreeGrafter"/>
</dbReference>
<gene>
    <name evidence="3" type="ORF">CAPTEDRAFT_136236</name>
</gene>
<proteinExistence type="predicted"/>
<dbReference type="PANTHER" id="PTHR30158">
    <property type="entry name" value="ACRA/E-RELATED COMPONENT OF DRUG EFFLUX TRANSPORTER"/>
    <property type="match status" value="1"/>
</dbReference>
<keyword evidence="5" id="KW-1185">Reference proteome</keyword>
<feature type="domain" description="Multidrug resistance protein MdtA-like barrel-sandwich hybrid" evidence="2">
    <location>
        <begin position="31"/>
        <end position="163"/>
    </location>
</feature>
<dbReference type="NCBIfam" id="TIGR01730">
    <property type="entry name" value="RND_mfp"/>
    <property type="match status" value="1"/>
</dbReference>
<dbReference type="Gene3D" id="1.10.287.470">
    <property type="entry name" value="Helix hairpin bin"/>
    <property type="match status" value="1"/>
</dbReference>
<feature type="domain" description="Multidrug resistance protein MdtA-like alpha-helical hairpin" evidence="1">
    <location>
        <begin position="71"/>
        <end position="140"/>
    </location>
</feature>
<reference evidence="5" key="1">
    <citation type="submission" date="2012-12" db="EMBL/GenBank/DDBJ databases">
        <authorList>
            <person name="Hellsten U."/>
            <person name="Grimwood J."/>
            <person name="Chapman J.A."/>
            <person name="Shapiro H."/>
            <person name="Aerts A."/>
            <person name="Otillar R.P."/>
            <person name="Terry A.Y."/>
            <person name="Boore J.L."/>
            <person name="Simakov O."/>
            <person name="Marletaz F."/>
            <person name="Cho S.-J."/>
            <person name="Edsinger-Gonzales E."/>
            <person name="Havlak P."/>
            <person name="Kuo D.-H."/>
            <person name="Larsson T."/>
            <person name="Lv J."/>
            <person name="Arendt D."/>
            <person name="Savage R."/>
            <person name="Osoegawa K."/>
            <person name="de Jong P."/>
            <person name="Lindberg D.R."/>
            <person name="Seaver E.C."/>
            <person name="Weisblat D.A."/>
            <person name="Putnam N.H."/>
            <person name="Grigoriev I.V."/>
            <person name="Rokhsar D.S."/>
        </authorList>
    </citation>
    <scope>NUCLEOTIDE SEQUENCE</scope>
    <source>
        <strain evidence="5">I ESC-2004</strain>
    </source>
</reference>
<dbReference type="InterPro" id="IPR006143">
    <property type="entry name" value="RND_pump_MFP"/>
</dbReference>
<dbReference type="HOGENOM" id="CLU_1483340_0_0_1"/>
<dbReference type="OMA" id="NSCHPAG"/>
<organism evidence="3">
    <name type="scientific">Capitella teleta</name>
    <name type="common">Polychaete worm</name>
    <dbReference type="NCBI Taxonomy" id="283909"/>
    <lineage>
        <taxon>Eukaryota</taxon>
        <taxon>Metazoa</taxon>
        <taxon>Spiralia</taxon>
        <taxon>Lophotrochozoa</taxon>
        <taxon>Annelida</taxon>
        <taxon>Polychaeta</taxon>
        <taxon>Sedentaria</taxon>
        <taxon>Scolecida</taxon>
        <taxon>Capitellidae</taxon>
        <taxon>Capitella</taxon>
    </lineage>
</organism>
<protein>
    <submittedName>
        <fullName evidence="3 4">Uncharacterized protein</fullName>
    </submittedName>
</protein>
<evidence type="ECO:0000259" key="1">
    <source>
        <dbReference type="Pfam" id="PF25876"/>
    </source>
</evidence>
<accession>R7UKH9</accession>
<name>R7UKH9_CAPTE</name>
<dbReference type="PANTHER" id="PTHR30158:SF10">
    <property type="entry name" value="CATION EFFLUX PUMP"/>
    <property type="match status" value="1"/>
</dbReference>
<reference evidence="3 5" key="2">
    <citation type="journal article" date="2013" name="Nature">
        <title>Insights into bilaterian evolution from three spiralian genomes.</title>
        <authorList>
            <person name="Simakov O."/>
            <person name="Marletaz F."/>
            <person name="Cho S.J."/>
            <person name="Edsinger-Gonzales E."/>
            <person name="Havlak P."/>
            <person name="Hellsten U."/>
            <person name="Kuo D.H."/>
            <person name="Larsson T."/>
            <person name="Lv J."/>
            <person name="Arendt D."/>
            <person name="Savage R."/>
            <person name="Osoegawa K."/>
            <person name="de Jong P."/>
            <person name="Grimwood J."/>
            <person name="Chapman J.A."/>
            <person name="Shapiro H."/>
            <person name="Aerts A."/>
            <person name="Otillar R.P."/>
            <person name="Terry A.Y."/>
            <person name="Boore J.L."/>
            <person name="Grigoriev I.V."/>
            <person name="Lindberg D.R."/>
            <person name="Seaver E.C."/>
            <person name="Weisblat D.A."/>
            <person name="Putnam N.H."/>
            <person name="Rokhsar D.S."/>
        </authorList>
    </citation>
    <scope>NUCLEOTIDE SEQUENCE</scope>
    <source>
        <strain evidence="3 5">I ESC-2004</strain>
    </source>
</reference>
<evidence type="ECO:0000313" key="3">
    <source>
        <dbReference type="EMBL" id="ELU06568.1"/>
    </source>
</evidence>
<dbReference type="InterPro" id="IPR058624">
    <property type="entry name" value="MdtA-like_HH"/>
</dbReference>
<evidence type="ECO:0000313" key="5">
    <source>
        <dbReference type="Proteomes" id="UP000014760"/>
    </source>
</evidence>
<evidence type="ECO:0000313" key="4">
    <source>
        <dbReference type="EnsemblMetazoa" id="CapteP136236"/>
    </source>
</evidence>
<sequence length="182" mass="19684">MPPPAVSVFNVNDQEVGEYHEFVARSEAIDVVDIRARVEGFLVERNFTEGGLVEKDQLLYEIDRAPFVAALKGAEAQLASSKANLVNAQKNLERGRDLVKKGFISQADFDMQTSTEAQAVAGVEAAEASLETAQINLSYTRITAPFKGEIGKSTYSVGNLVGPTSQPLATLTSMDPIYVTSR</sequence>
<dbReference type="Proteomes" id="UP000014760">
    <property type="component" value="Unassembled WGS sequence"/>
</dbReference>
<dbReference type="OrthoDB" id="2434668at2759"/>
<dbReference type="SUPFAM" id="SSF111369">
    <property type="entry name" value="HlyD-like secretion proteins"/>
    <property type="match status" value="1"/>
</dbReference>
<dbReference type="EMBL" id="AMQN01043464">
    <property type="status" value="NOT_ANNOTATED_CDS"/>
    <property type="molecule type" value="Genomic_DNA"/>
</dbReference>
<reference evidence="4" key="3">
    <citation type="submission" date="2015-06" db="UniProtKB">
        <authorList>
            <consortium name="EnsemblMetazoa"/>
        </authorList>
    </citation>
    <scope>IDENTIFICATION</scope>
</reference>
<dbReference type="EnsemblMetazoa" id="CapteT136236">
    <property type="protein sequence ID" value="CapteP136236"/>
    <property type="gene ID" value="CapteG136236"/>
</dbReference>
<dbReference type="Pfam" id="PF25876">
    <property type="entry name" value="HH_MFP_RND"/>
    <property type="match status" value="1"/>
</dbReference>
<dbReference type="AlphaFoldDB" id="R7UKH9"/>
<dbReference type="Gene3D" id="2.40.50.100">
    <property type="match status" value="1"/>
</dbReference>